<protein>
    <recommendedName>
        <fullName evidence="4">Nephrocystin 3-like N-terminal domain-containing protein</fullName>
    </recommendedName>
</protein>
<dbReference type="GO" id="GO:0003824">
    <property type="term" value="F:catalytic activity"/>
    <property type="evidence" value="ECO:0007669"/>
    <property type="project" value="InterPro"/>
</dbReference>
<dbReference type="SUPFAM" id="SSF53167">
    <property type="entry name" value="Purine and uridine phosphorylases"/>
    <property type="match status" value="1"/>
</dbReference>
<feature type="repeat" description="ANK" evidence="2">
    <location>
        <begin position="1214"/>
        <end position="1243"/>
    </location>
</feature>
<feature type="region of interest" description="Disordered" evidence="3">
    <location>
        <begin position="1498"/>
        <end position="1518"/>
    </location>
</feature>
<evidence type="ECO:0000313" key="6">
    <source>
        <dbReference type="Proteomes" id="UP000001056"/>
    </source>
</evidence>
<dbReference type="OMA" id="IVMEREN"/>
<evidence type="ECO:0000256" key="1">
    <source>
        <dbReference type="ARBA" id="ARBA00022737"/>
    </source>
</evidence>
<dbReference type="PANTHER" id="PTHR46082:SF11">
    <property type="entry name" value="AAA+ ATPASE DOMAIN-CONTAINING PROTEIN-RELATED"/>
    <property type="match status" value="1"/>
</dbReference>
<dbReference type="PROSITE" id="PS50088">
    <property type="entry name" value="ANK_REPEAT"/>
    <property type="match status" value="4"/>
</dbReference>
<dbReference type="EMBL" id="CH408029">
    <property type="protein sequence ID" value="EAQ92088.1"/>
    <property type="molecule type" value="Genomic_DNA"/>
</dbReference>
<dbReference type="Pfam" id="PF12796">
    <property type="entry name" value="Ank_2"/>
    <property type="match status" value="2"/>
</dbReference>
<dbReference type="InterPro" id="IPR053137">
    <property type="entry name" value="NLR-like"/>
</dbReference>
<sequence>MTTKIRLTADAYTVGFIYVKPLKMHAITAMLDEHHEAVPMRFGDDNEYTLGKIGYHNVAIVGPPRGAKGKVAIANIVSRICLAFKNIRVGLLGGIGRGVSRLPGHDVRLGDVVVGAPESGPAVVQYDLGNQLPEGTEIARTLNKPPDLLLKVVDKVQDRYQRASEGTEDFFANHLRRFAEFPRIRDLYTRPSTPDRLFRAEYYHPKETVCSSHDHLQEVERPDRDRPHEVRIHYSTILSGDLVMMSGLMRDKISAKHYNSVCFEMEAAGLIDVFPCLVIRGISDYSDSHKSKEWQGYAAAVAAAYAREILLTMAERVLYELEDPEVVGGPGAPREAGQASSRQGEDIARDSDYGPRGSSSAKKSILSLDFRTVIHAEERSPSKFVSTSKYSGTNLAEAVCQALENTDRPVGGGKDAVFVDLTGPRTVVLAMTKANIGAGPTLFKTYEAEPAWKDCKIWKVARATSATQTFFPPVTCGRDQIEFIDAGFRYNNPCEEVIAEADKSIPDREAACVVSIGTGLGRAIGIAAKPQTLVGAFESMARSSNLVHARLQEKYGGQASQKYWSFDEDVAIGDIAVDDWKQMRLAAGHTHNYLNMSATKMAMTDCVKAILSARGGAETCAGPVQSHSSPHSVSREQKLNEDEEKLNEDEEELSEDEEELHGDEEEQRLDIPRMLSYPEMQAGENRVEIAYKATYDWVQSSKEYREWKSCGNGKLLIKGKAGCGKSTLMKQLIQREESRKNTDPHHVVCGFFFNARGAAMEKSVEAMLRTLLHQLLRQDPILYRRLKPFYFDMKVMINTRVRVVEWTRETLMQMFEVTVRSPGLTGLIYIDALDEGEGFLPSSMFEFLESQLLGSQDGSLRICLSSRPNNFINHRAKWTTIDLGKCNFADIRAYVSTELSKTAESCPGMGYELMVPSIAEDILFKAQGVFLWVKLVVKELLAAMNDYEPAGTIFDILSATPADLWELFLSCLQKVKEDDRPEAMRMLQIVLVAARPLSIEELMEIMGVASVVTPLGSKPGAQGLVRTREQMKIRVLNLCRGLVEVAETDREFRIGIHLTTEVQFMHQSVKDFLRGNKLPAELKELKSPSLEASVRMWTEALGPPGVRGMALVPFPEEAGHYRGLYTRVYENISIWSAPSAHSSLMAFAAYQGFVSLFKALLFDPDLLPGDGQIGSALAEAVVQGDPGTVEFLIDQGAVIDMPLEERSIYGGFGSALIVAAYERSVEMVELLLARGADLNLQPGGEYGYALIAAARCGSVEVVELLVARGADMNLRAGRYNESTLFAAACSGCFEVVELLVARGADVNLPAENEAGSALNAAAQYGSVEMVELLVACGADVNLQAGSRYGSALSAAMRGFPDGVDRVLRIMKHLIDNGAIVDMLEMVVLLVENGADVNLELKTGRYGTALIAAVTDKSLALCQSSSIEAFEPDEDWNLSGILGISFTGPYPISCIHRSQSQYLYFENRLQRPDLDDGRGGKKTAASVVLTACRKIQQRLSSRRGNRGRPRTLGPQGPTAVERAADTVMRWTGGTVDTNRVVEEAWKARWLKEQDGRAITRPADDFDHQQETLFRNETLRRHDGLSKAKSSLLIQIQTGAIGLRGFLFTRGVPEVLTPACECGEGRETAEHLVVWCLAPPLTRRWERTGIRTRRDFYSVLHGINPTTARLARRVLDWLMGSGKVPMYNLARRLELEAAA</sequence>
<accession>Q2HHI1</accession>
<dbReference type="InterPro" id="IPR002110">
    <property type="entry name" value="Ankyrin_rpt"/>
</dbReference>
<dbReference type="SUPFAM" id="SSF52151">
    <property type="entry name" value="FabD/lysophospholipase-like"/>
    <property type="match status" value="1"/>
</dbReference>
<feature type="repeat" description="ANK" evidence="2">
    <location>
        <begin position="1313"/>
        <end position="1345"/>
    </location>
</feature>
<evidence type="ECO:0000313" key="5">
    <source>
        <dbReference type="EMBL" id="EAQ92088.1"/>
    </source>
</evidence>
<reference evidence="6" key="1">
    <citation type="journal article" date="2015" name="Genome Announc.">
        <title>Draft genome sequence of the cellulolytic fungus Chaetomium globosum.</title>
        <authorList>
            <person name="Cuomo C.A."/>
            <person name="Untereiner W.A."/>
            <person name="Ma L.-J."/>
            <person name="Grabherr M."/>
            <person name="Birren B.W."/>
        </authorList>
    </citation>
    <scope>NUCLEOTIDE SEQUENCE [LARGE SCALE GENOMIC DNA]</scope>
    <source>
        <strain evidence="6">ATCC 6205 / CBS 148.51 / DSM 1962 / NBRC 6347 / NRRL 1970</strain>
    </source>
</reference>
<feature type="region of interest" description="Disordered" evidence="3">
    <location>
        <begin position="618"/>
        <end position="667"/>
    </location>
</feature>
<feature type="compositionally biased region" description="Acidic residues" evidence="3">
    <location>
        <begin position="641"/>
        <end position="667"/>
    </location>
</feature>
<gene>
    <name evidence="5" type="ORF">CHGG_00323</name>
</gene>
<dbReference type="eggNOG" id="KOG0504">
    <property type="taxonomic scope" value="Eukaryota"/>
</dbReference>
<dbReference type="Proteomes" id="UP000001056">
    <property type="component" value="Unassembled WGS sequence"/>
</dbReference>
<evidence type="ECO:0000256" key="2">
    <source>
        <dbReference type="PROSITE-ProRule" id="PRU00023"/>
    </source>
</evidence>
<evidence type="ECO:0000256" key="3">
    <source>
        <dbReference type="SAM" id="MobiDB-lite"/>
    </source>
</evidence>
<dbReference type="InterPro" id="IPR016035">
    <property type="entry name" value="Acyl_Trfase/lysoPLipase"/>
</dbReference>
<dbReference type="HOGENOM" id="CLU_000288_34_4_1"/>
<organism evidence="5 6">
    <name type="scientific">Chaetomium globosum (strain ATCC 6205 / CBS 148.51 / DSM 1962 / NBRC 6347 / NRRL 1970)</name>
    <name type="common">Soil fungus</name>
    <dbReference type="NCBI Taxonomy" id="306901"/>
    <lineage>
        <taxon>Eukaryota</taxon>
        <taxon>Fungi</taxon>
        <taxon>Dikarya</taxon>
        <taxon>Ascomycota</taxon>
        <taxon>Pezizomycotina</taxon>
        <taxon>Sordariomycetes</taxon>
        <taxon>Sordariomycetidae</taxon>
        <taxon>Sordariales</taxon>
        <taxon>Chaetomiaceae</taxon>
        <taxon>Chaetomium</taxon>
    </lineage>
</organism>
<feature type="compositionally biased region" description="Basic and acidic residues" evidence="3">
    <location>
        <begin position="343"/>
        <end position="353"/>
    </location>
</feature>
<feature type="compositionally biased region" description="Low complexity" evidence="3">
    <location>
        <begin position="623"/>
        <end position="632"/>
    </location>
</feature>
<dbReference type="SUPFAM" id="SSF52540">
    <property type="entry name" value="P-loop containing nucleoside triphosphate hydrolases"/>
    <property type="match status" value="1"/>
</dbReference>
<dbReference type="InterPro" id="IPR035994">
    <property type="entry name" value="Nucleoside_phosphorylase_sf"/>
</dbReference>
<dbReference type="PANTHER" id="PTHR46082">
    <property type="entry name" value="ATP/GTP-BINDING PROTEIN-RELATED"/>
    <property type="match status" value="1"/>
</dbReference>
<dbReference type="InterPro" id="IPR036770">
    <property type="entry name" value="Ankyrin_rpt-contain_sf"/>
</dbReference>
<dbReference type="SUPFAM" id="SSF48403">
    <property type="entry name" value="Ankyrin repeat"/>
    <property type="match status" value="1"/>
</dbReference>
<keyword evidence="2" id="KW-0040">ANK repeat</keyword>
<dbReference type="Pfam" id="PF24883">
    <property type="entry name" value="NPHP3_N"/>
    <property type="match status" value="1"/>
</dbReference>
<dbReference type="PROSITE" id="PS50297">
    <property type="entry name" value="ANK_REP_REGION"/>
    <property type="match status" value="3"/>
</dbReference>
<feature type="compositionally biased region" description="Basic residues" evidence="3">
    <location>
        <begin position="1499"/>
        <end position="1508"/>
    </location>
</feature>
<feature type="repeat" description="ANK" evidence="2">
    <location>
        <begin position="1279"/>
        <end position="1311"/>
    </location>
</feature>
<dbReference type="InParanoid" id="Q2HHI1"/>
<dbReference type="SMART" id="SM00248">
    <property type="entry name" value="ANK"/>
    <property type="match status" value="6"/>
</dbReference>
<dbReference type="Gene3D" id="3.40.50.1580">
    <property type="entry name" value="Nucleoside phosphorylase domain"/>
    <property type="match status" value="1"/>
</dbReference>
<dbReference type="GO" id="GO:0009116">
    <property type="term" value="P:nucleoside metabolic process"/>
    <property type="evidence" value="ECO:0007669"/>
    <property type="project" value="InterPro"/>
</dbReference>
<dbReference type="OrthoDB" id="194358at2759"/>
<dbReference type="InterPro" id="IPR027417">
    <property type="entry name" value="P-loop_NTPase"/>
</dbReference>
<dbReference type="Gene3D" id="3.40.1090.10">
    <property type="entry name" value="Cytosolic phospholipase A2 catalytic domain"/>
    <property type="match status" value="1"/>
</dbReference>
<dbReference type="GeneID" id="4388210"/>
<keyword evidence="6" id="KW-1185">Reference proteome</keyword>
<dbReference type="VEuPathDB" id="FungiDB:CHGG_00323"/>
<dbReference type="RefSeq" id="XP_001219544.1">
    <property type="nucleotide sequence ID" value="XM_001219543.1"/>
</dbReference>
<dbReference type="InterPro" id="IPR056884">
    <property type="entry name" value="NPHP3-like_N"/>
</dbReference>
<evidence type="ECO:0000259" key="4">
    <source>
        <dbReference type="Pfam" id="PF24883"/>
    </source>
</evidence>
<keyword evidence="1" id="KW-0677">Repeat</keyword>
<feature type="repeat" description="ANK" evidence="2">
    <location>
        <begin position="1245"/>
        <end position="1277"/>
    </location>
</feature>
<dbReference type="Gene3D" id="1.25.40.20">
    <property type="entry name" value="Ankyrin repeat-containing domain"/>
    <property type="match status" value="1"/>
</dbReference>
<feature type="domain" description="Nephrocystin 3-like N-terminal" evidence="4">
    <location>
        <begin position="694"/>
        <end position="867"/>
    </location>
</feature>
<name>Q2HHI1_CHAGB</name>
<feature type="region of interest" description="Disordered" evidence="3">
    <location>
        <begin position="325"/>
        <end position="361"/>
    </location>
</feature>
<dbReference type="Gene3D" id="3.40.50.300">
    <property type="entry name" value="P-loop containing nucleotide triphosphate hydrolases"/>
    <property type="match status" value="1"/>
</dbReference>
<proteinExistence type="predicted"/>